<feature type="domain" description="ABC transmembrane type-1" evidence="8">
    <location>
        <begin position="1"/>
        <end position="190"/>
    </location>
</feature>
<feature type="transmembrane region" description="Helical" evidence="7">
    <location>
        <begin position="169"/>
        <end position="190"/>
    </location>
</feature>
<dbReference type="CDD" id="cd06261">
    <property type="entry name" value="TM_PBP2"/>
    <property type="match status" value="1"/>
</dbReference>
<dbReference type="InterPro" id="IPR000515">
    <property type="entry name" value="MetI-like"/>
</dbReference>
<dbReference type="PANTHER" id="PTHR43744:SF3">
    <property type="entry name" value="LACTOSE TRANSPORT SYSTEM PERMEASE PROTEIN LACG"/>
    <property type="match status" value="1"/>
</dbReference>
<evidence type="ECO:0000256" key="3">
    <source>
        <dbReference type="ARBA" id="ARBA00022475"/>
    </source>
</evidence>
<dbReference type="AlphaFoldDB" id="A0A1H9RYC7"/>
<sequence length="204" mass="22759">LGRPRPLSGHRRAAPSHHGCCVAYTLIWEEPLKWSRWWSLLFVLVLFLPNALVTQFQLVLRLSLYDSRLGYILMVGVGVGVGPLLFSGYVKSIPFELDEAAALDGVGYWRYLTRFVLPLSRPALTTVFILQAVWIWNEIILATVLLSDQSKFPVTVGLFAFKGTYSNQWPLLAAATFIVAAPLMLGYVFIQRYLVNGVTGAVKG</sequence>
<keyword evidence="6 7" id="KW-0472">Membrane</keyword>
<dbReference type="PROSITE" id="PS50928">
    <property type="entry name" value="ABC_TM1"/>
    <property type="match status" value="1"/>
</dbReference>
<name>A0A1H9RYC7_9ACTN</name>
<evidence type="ECO:0000256" key="7">
    <source>
        <dbReference type="RuleBase" id="RU363032"/>
    </source>
</evidence>
<evidence type="ECO:0000256" key="4">
    <source>
        <dbReference type="ARBA" id="ARBA00022692"/>
    </source>
</evidence>
<dbReference type="InterPro" id="IPR035906">
    <property type="entry name" value="MetI-like_sf"/>
</dbReference>
<evidence type="ECO:0000259" key="8">
    <source>
        <dbReference type="PROSITE" id="PS50928"/>
    </source>
</evidence>
<protein>
    <submittedName>
        <fullName evidence="9">Raffinose/stachyose/melibiose transport system permease protein</fullName>
    </submittedName>
</protein>
<reference evidence="9 10" key="1">
    <citation type="submission" date="2016-10" db="EMBL/GenBank/DDBJ databases">
        <authorList>
            <person name="de Groot N.N."/>
        </authorList>
    </citation>
    <scope>NUCLEOTIDE SEQUENCE [LARGE SCALE GENOMIC DNA]</scope>
    <source>
        <strain evidence="9 10">DSM 16859</strain>
    </source>
</reference>
<organism evidence="9 10">
    <name type="scientific">Propionibacterium cyclohexanicum</name>
    <dbReference type="NCBI Taxonomy" id="64702"/>
    <lineage>
        <taxon>Bacteria</taxon>
        <taxon>Bacillati</taxon>
        <taxon>Actinomycetota</taxon>
        <taxon>Actinomycetes</taxon>
        <taxon>Propionibacteriales</taxon>
        <taxon>Propionibacteriaceae</taxon>
        <taxon>Propionibacterium</taxon>
    </lineage>
</organism>
<dbReference type="RefSeq" id="WP_143052831.1">
    <property type="nucleotide sequence ID" value="NZ_FOGZ01000009.1"/>
</dbReference>
<dbReference type="Gene3D" id="1.10.3720.10">
    <property type="entry name" value="MetI-like"/>
    <property type="match status" value="1"/>
</dbReference>
<feature type="transmembrane region" description="Helical" evidence="7">
    <location>
        <begin position="37"/>
        <end position="59"/>
    </location>
</feature>
<evidence type="ECO:0000313" key="9">
    <source>
        <dbReference type="EMBL" id="SER76879.1"/>
    </source>
</evidence>
<evidence type="ECO:0000256" key="2">
    <source>
        <dbReference type="ARBA" id="ARBA00022448"/>
    </source>
</evidence>
<keyword evidence="5 7" id="KW-1133">Transmembrane helix</keyword>
<dbReference type="SUPFAM" id="SSF161098">
    <property type="entry name" value="MetI-like"/>
    <property type="match status" value="1"/>
</dbReference>
<evidence type="ECO:0000313" key="10">
    <source>
        <dbReference type="Proteomes" id="UP000198815"/>
    </source>
</evidence>
<gene>
    <name evidence="9" type="ORF">SAMN05443377_10992</name>
</gene>
<keyword evidence="3" id="KW-1003">Cell membrane</keyword>
<dbReference type="EMBL" id="FOGZ01000009">
    <property type="protein sequence ID" value="SER76879.1"/>
    <property type="molecule type" value="Genomic_DNA"/>
</dbReference>
<keyword evidence="2 7" id="KW-0813">Transport</keyword>
<comment type="similarity">
    <text evidence="7">Belongs to the binding-protein-dependent transport system permease family.</text>
</comment>
<comment type="subcellular location">
    <subcellularLocation>
        <location evidence="1 7">Cell membrane</location>
        <topology evidence="1 7">Multi-pass membrane protein</topology>
    </subcellularLocation>
</comment>
<evidence type="ECO:0000256" key="1">
    <source>
        <dbReference type="ARBA" id="ARBA00004651"/>
    </source>
</evidence>
<dbReference type="OrthoDB" id="9794684at2"/>
<evidence type="ECO:0000256" key="5">
    <source>
        <dbReference type="ARBA" id="ARBA00022989"/>
    </source>
</evidence>
<feature type="non-terminal residue" evidence="9">
    <location>
        <position position="1"/>
    </location>
</feature>
<dbReference type="Pfam" id="PF00528">
    <property type="entry name" value="BPD_transp_1"/>
    <property type="match status" value="1"/>
</dbReference>
<accession>A0A1H9RYC7</accession>
<dbReference type="PANTHER" id="PTHR43744">
    <property type="entry name" value="ABC TRANSPORTER PERMEASE PROTEIN MG189-RELATED-RELATED"/>
    <property type="match status" value="1"/>
</dbReference>
<proteinExistence type="inferred from homology"/>
<feature type="transmembrane region" description="Helical" evidence="7">
    <location>
        <begin position="123"/>
        <end position="148"/>
    </location>
</feature>
<dbReference type="GO" id="GO:0055085">
    <property type="term" value="P:transmembrane transport"/>
    <property type="evidence" value="ECO:0007669"/>
    <property type="project" value="InterPro"/>
</dbReference>
<dbReference type="GO" id="GO:0005886">
    <property type="term" value="C:plasma membrane"/>
    <property type="evidence" value="ECO:0007669"/>
    <property type="project" value="UniProtKB-SubCell"/>
</dbReference>
<evidence type="ECO:0000256" key="6">
    <source>
        <dbReference type="ARBA" id="ARBA00023136"/>
    </source>
</evidence>
<feature type="transmembrane region" description="Helical" evidence="7">
    <location>
        <begin position="71"/>
        <end position="90"/>
    </location>
</feature>
<keyword evidence="4 7" id="KW-0812">Transmembrane</keyword>
<keyword evidence="10" id="KW-1185">Reference proteome</keyword>
<dbReference type="Proteomes" id="UP000198815">
    <property type="component" value="Unassembled WGS sequence"/>
</dbReference>